<keyword evidence="4" id="KW-0227">DNA damage</keyword>
<proteinExistence type="inferred from homology"/>
<evidence type="ECO:0000256" key="7">
    <source>
        <dbReference type="ARBA" id="ARBA00023014"/>
    </source>
</evidence>
<dbReference type="Gene3D" id="1.10.1670.10">
    <property type="entry name" value="Helix-hairpin-Helix base-excision DNA repair enzymes (C-terminal)"/>
    <property type="match status" value="1"/>
</dbReference>
<dbReference type="GO" id="GO:0032357">
    <property type="term" value="F:oxidized purine DNA binding"/>
    <property type="evidence" value="ECO:0007669"/>
    <property type="project" value="TreeGrafter"/>
</dbReference>
<dbReference type="GO" id="GO:0051536">
    <property type="term" value="F:iron-sulfur cluster binding"/>
    <property type="evidence" value="ECO:0007669"/>
    <property type="project" value="UniProtKB-KW"/>
</dbReference>
<comment type="similarity">
    <text evidence="2">Belongs to the Nth/MutY family.</text>
</comment>
<keyword evidence="8" id="KW-0234">DNA repair</keyword>
<dbReference type="CDD" id="cd00056">
    <property type="entry name" value="ENDO3c"/>
    <property type="match status" value="1"/>
</dbReference>
<evidence type="ECO:0000313" key="12">
    <source>
        <dbReference type="Proteomes" id="UP000220527"/>
    </source>
</evidence>
<evidence type="ECO:0000256" key="1">
    <source>
        <dbReference type="ARBA" id="ARBA00001966"/>
    </source>
</evidence>
<dbReference type="GO" id="GO:0000701">
    <property type="term" value="F:purine-specific mismatch base pair DNA N-glycosylase activity"/>
    <property type="evidence" value="ECO:0007669"/>
    <property type="project" value="TreeGrafter"/>
</dbReference>
<evidence type="ECO:0000256" key="2">
    <source>
        <dbReference type="ARBA" id="ARBA00008343"/>
    </source>
</evidence>
<dbReference type="Pfam" id="PF00730">
    <property type="entry name" value="HhH-GPD"/>
    <property type="match status" value="1"/>
</dbReference>
<evidence type="ECO:0000256" key="9">
    <source>
        <dbReference type="ARBA" id="ARBA00023295"/>
    </source>
</evidence>
<evidence type="ECO:0000256" key="6">
    <source>
        <dbReference type="ARBA" id="ARBA00023004"/>
    </source>
</evidence>
<dbReference type="GO" id="GO:0006298">
    <property type="term" value="P:mismatch repair"/>
    <property type="evidence" value="ECO:0007669"/>
    <property type="project" value="TreeGrafter"/>
</dbReference>
<protein>
    <submittedName>
        <fullName evidence="11">Fe-S cluster assembly protein HesB</fullName>
    </submittedName>
</protein>
<dbReference type="InterPro" id="IPR044298">
    <property type="entry name" value="MIG/MutY"/>
</dbReference>
<evidence type="ECO:0000256" key="4">
    <source>
        <dbReference type="ARBA" id="ARBA00022763"/>
    </source>
</evidence>
<dbReference type="GO" id="GO:0034039">
    <property type="term" value="F:8-oxo-7,8-dihydroguanine DNA N-glycosylase activity"/>
    <property type="evidence" value="ECO:0007669"/>
    <property type="project" value="TreeGrafter"/>
</dbReference>
<dbReference type="PANTHER" id="PTHR42944">
    <property type="entry name" value="ADENINE DNA GLYCOSYLASE"/>
    <property type="match status" value="1"/>
</dbReference>
<dbReference type="GO" id="GO:0046872">
    <property type="term" value="F:metal ion binding"/>
    <property type="evidence" value="ECO:0007669"/>
    <property type="project" value="UniProtKB-KW"/>
</dbReference>
<comment type="caution">
    <text evidence="11">The sequence shown here is derived from an EMBL/GenBank/DDBJ whole genome shotgun (WGS) entry which is preliminary data.</text>
</comment>
<dbReference type="Gene3D" id="1.10.340.30">
    <property type="entry name" value="Hypothetical protein, domain 2"/>
    <property type="match status" value="1"/>
</dbReference>
<accession>A0A2A6RIX2</accession>
<evidence type="ECO:0000256" key="3">
    <source>
        <dbReference type="ARBA" id="ARBA00022723"/>
    </source>
</evidence>
<dbReference type="AlphaFoldDB" id="A0A2A6RIX2"/>
<dbReference type="PANTHER" id="PTHR42944:SF1">
    <property type="entry name" value="ADENINE DNA GLYCOSYLASE"/>
    <property type="match status" value="1"/>
</dbReference>
<keyword evidence="5" id="KW-0378">Hydrolase</keyword>
<dbReference type="SMART" id="SM00478">
    <property type="entry name" value="ENDO3c"/>
    <property type="match status" value="1"/>
</dbReference>
<organism evidence="11 12">
    <name type="scientific">Candidatus Viridilinea mediisalina</name>
    <dbReference type="NCBI Taxonomy" id="2024553"/>
    <lineage>
        <taxon>Bacteria</taxon>
        <taxon>Bacillati</taxon>
        <taxon>Chloroflexota</taxon>
        <taxon>Chloroflexia</taxon>
        <taxon>Chloroflexales</taxon>
        <taxon>Chloroflexineae</taxon>
        <taxon>Oscillochloridaceae</taxon>
        <taxon>Candidatus Viridilinea</taxon>
    </lineage>
</organism>
<dbReference type="GO" id="GO:0035485">
    <property type="term" value="F:adenine/guanine mispair binding"/>
    <property type="evidence" value="ECO:0007669"/>
    <property type="project" value="TreeGrafter"/>
</dbReference>
<dbReference type="EMBL" id="NQWI01000050">
    <property type="protein sequence ID" value="PDW02846.1"/>
    <property type="molecule type" value="Genomic_DNA"/>
</dbReference>
<dbReference type="InterPro" id="IPR011257">
    <property type="entry name" value="DNA_glycosylase"/>
</dbReference>
<dbReference type="RefSeq" id="WP_097644327.1">
    <property type="nucleotide sequence ID" value="NZ_NQWI01000050.1"/>
</dbReference>
<keyword evidence="7" id="KW-0411">Iron-sulfur</keyword>
<evidence type="ECO:0000259" key="10">
    <source>
        <dbReference type="SMART" id="SM00478"/>
    </source>
</evidence>
<sequence length="322" mass="35897">MIPSLLTDMPAQLLAWFAAYGRDLPWRHTRDPYQILVAEIMLQQTQVERVISKYAAFLAAFPHLEALAAASVGDVIRHWAGLGYNRRAVNLQRSAKALVEQYGGQFPREVALLRQLPGLGPYTAGAVACFAFEQDVVFVDTNMRRVLRRTHMGADEATTAPPDRELLRLSAALLPAGQGWAWNQALIELGALRCRAQRPTCPQCPLQSTCRASAMWRNADQALLERMEQGQARPTTPLRRAAEGRASYRSSEPFVGSNRWYRGRIIDLLRDEPAQQAVALSELGPRLRADFRPSDMPWLEELVAGLARDGLVFLEGGTVRLP</sequence>
<evidence type="ECO:0000256" key="8">
    <source>
        <dbReference type="ARBA" id="ARBA00023204"/>
    </source>
</evidence>
<feature type="domain" description="HhH-GPD" evidence="10">
    <location>
        <begin position="41"/>
        <end position="192"/>
    </location>
</feature>
<keyword evidence="3" id="KW-0479">Metal-binding</keyword>
<comment type="cofactor">
    <cofactor evidence="1">
        <name>[4Fe-4S] cluster</name>
        <dbReference type="ChEBI" id="CHEBI:49883"/>
    </cofactor>
</comment>
<dbReference type="InterPro" id="IPR023170">
    <property type="entry name" value="HhH_base_excis_C"/>
</dbReference>
<dbReference type="GO" id="GO:0006284">
    <property type="term" value="P:base-excision repair"/>
    <property type="evidence" value="ECO:0007669"/>
    <property type="project" value="InterPro"/>
</dbReference>
<keyword evidence="6" id="KW-0408">Iron</keyword>
<reference evidence="12" key="1">
    <citation type="submission" date="2017-08" db="EMBL/GenBank/DDBJ databases">
        <authorList>
            <person name="Grouzdev D.S."/>
            <person name="Gaisin V.A."/>
            <person name="Rysina M.S."/>
            <person name="Gorlenko V.M."/>
        </authorList>
    </citation>
    <scope>NUCLEOTIDE SEQUENCE [LARGE SCALE GENOMIC DNA]</scope>
    <source>
        <strain evidence="12">Kir15-3F</strain>
    </source>
</reference>
<dbReference type="InterPro" id="IPR003265">
    <property type="entry name" value="HhH-GPD_domain"/>
</dbReference>
<evidence type="ECO:0000256" key="5">
    <source>
        <dbReference type="ARBA" id="ARBA00022801"/>
    </source>
</evidence>
<evidence type="ECO:0000313" key="11">
    <source>
        <dbReference type="EMBL" id="PDW02846.1"/>
    </source>
</evidence>
<keyword evidence="12" id="KW-1185">Reference proteome</keyword>
<dbReference type="Proteomes" id="UP000220527">
    <property type="component" value="Unassembled WGS sequence"/>
</dbReference>
<gene>
    <name evidence="11" type="ORF">CJ255_11915</name>
</gene>
<name>A0A2A6RIX2_9CHLR</name>
<dbReference type="OrthoDB" id="9802365at2"/>
<dbReference type="SUPFAM" id="SSF48150">
    <property type="entry name" value="DNA-glycosylase"/>
    <property type="match status" value="1"/>
</dbReference>
<keyword evidence="9" id="KW-0326">Glycosidase</keyword>